<keyword evidence="3" id="KW-0238">DNA-binding</keyword>
<dbReference type="PANTHER" id="PTHR30126:SF98">
    <property type="entry name" value="HTH-TYPE TRANSCRIPTIONAL ACTIVATOR BAUR"/>
    <property type="match status" value="1"/>
</dbReference>
<protein>
    <submittedName>
        <fullName evidence="6">LysR family transcriptional regulator</fullName>
    </submittedName>
</protein>
<dbReference type="CDD" id="cd05466">
    <property type="entry name" value="PBP2_LTTR_substrate"/>
    <property type="match status" value="1"/>
</dbReference>
<dbReference type="SUPFAM" id="SSF53850">
    <property type="entry name" value="Periplasmic binding protein-like II"/>
    <property type="match status" value="1"/>
</dbReference>
<dbReference type="InterPro" id="IPR005119">
    <property type="entry name" value="LysR_subst-bd"/>
</dbReference>
<dbReference type="SUPFAM" id="SSF46785">
    <property type="entry name" value="Winged helix' DNA-binding domain"/>
    <property type="match status" value="1"/>
</dbReference>
<dbReference type="PROSITE" id="PS50931">
    <property type="entry name" value="HTH_LYSR"/>
    <property type="match status" value="1"/>
</dbReference>
<organism evidence="6 7">
    <name type="scientific">Ancylobacter novellus</name>
    <name type="common">Thiobacillus novellus</name>
    <dbReference type="NCBI Taxonomy" id="921"/>
    <lineage>
        <taxon>Bacteria</taxon>
        <taxon>Pseudomonadati</taxon>
        <taxon>Pseudomonadota</taxon>
        <taxon>Alphaproteobacteria</taxon>
        <taxon>Hyphomicrobiales</taxon>
        <taxon>Xanthobacteraceae</taxon>
        <taxon>Ancylobacter</taxon>
    </lineage>
</organism>
<name>A0A2W5R237_ANCNO</name>
<evidence type="ECO:0000256" key="2">
    <source>
        <dbReference type="ARBA" id="ARBA00023015"/>
    </source>
</evidence>
<dbReference type="PANTHER" id="PTHR30126">
    <property type="entry name" value="HTH-TYPE TRANSCRIPTIONAL REGULATOR"/>
    <property type="match status" value="1"/>
</dbReference>
<keyword evidence="2" id="KW-0805">Transcription regulation</keyword>
<evidence type="ECO:0000313" key="7">
    <source>
        <dbReference type="Proteomes" id="UP000248887"/>
    </source>
</evidence>
<proteinExistence type="inferred from homology"/>
<keyword evidence="4" id="KW-0804">Transcription</keyword>
<dbReference type="InterPro" id="IPR036388">
    <property type="entry name" value="WH-like_DNA-bd_sf"/>
</dbReference>
<dbReference type="InterPro" id="IPR000847">
    <property type="entry name" value="LysR_HTH_N"/>
</dbReference>
<evidence type="ECO:0000256" key="3">
    <source>
        <dbReference type="ARBA" id="ARBA00023125"/>
    </source>
</evidence>
<accession>A0A2W5R237</accession>
<feature type="domain" description="HTH lysR-type" evidence="5">
    <location>
        <begin position="16"/>
        <end position="72"/>
    </location>
</feature>
<comment type="similarity">
    <text evidence="1">Belongs to the LysR transcriptional regulatory family.</text>
</comment>
<dbReference type="AlphaFoldDB" id="A0A2W5R237"/>
<dbReference type="InterPro" id="IPR036390">
    <property type="entry name" value="WH_DNA-bd_sf"/>
</dbReference>
<dbReference type="Proteomes" id="UP000248887">
    <property type="component" value="Unassembled WGS sequence"/>
</dbReference>
<dbReference type="Pfam" id="PF00126">
    <property type="entry name" value="HTH_1"/>
    <property type="match status" value="1"/>
</dbReference>
<comment type="caution">
    <text evidence="6">The sequence shown here is derived from an EMBL/GenBank/DDBJ whole genome shotgun (WGS) entry which is preliminary data.</text>
</comment>
<dbReference type="Gene3D" id="3.40.190.10">
    <property type="entry name" value="Periplasmic binding protein-like II"/>
    <property type="match status" value="1"/>
</dbReference>
<evidence type="ECO:0000259" key="5">
    <source>
        <dbReference type="PROSITE" id="PS50931"/>
    </source>
</evidence>
<reference evidence="6 7" key="1">
    <citation type="submission" date="2017-08" db="EMBL/GenBank/DDBJ databases">
        <title>Infants hospitalized years apart are colonized by the same room-sourced microbial strains.</title>
        <authorList>
            <person name="Brooks B."/>
            <person name="Olm M.R."/>
            <person name="Firek B.A."/>
            <person name="Baker R."/>
            <person name="Thomas B.C."/>
            <person name="Morowitz M.J."/>
            <person name="Banfield J.F."/>
        </authorList>
    </citation>
    <scope>NUCLEOTIDE SEQUENCE [LARGE SCALE GENOMIC DNA]</scope>
    <source>
        <strain evidence="6">S2_005_001_R2_27</strain>
    </source>
</reference>
<dbReference type="GO" id="GO:0003700">
    <property type="term" value="F:DNA-binding transcription factor activity"/>
    <property type="evidence" value="ECO:0007669"/>
    <property type="project" value="InterPro"/>
</dbReference>
<sequence length="322" mass="35049">MDASPHASVPPLTESDLRLLRIFRSVAEAGGLTAAETALGMERSTISRHLQTLELRLGGRLCLRGPAGFELTEFGRRALVAAVSASEALDAIRHELNLARHVMTGELRIGIADNCLSNPRSAFARALARFRELAPDVTVNLSIKLPGDILTGLQDKNLHLGVTGAAPGVDRLVFEPLFLEDFRLYTYVREGRAPARADLARQGYGLVTRTNDQRTQMAARELKLERTAMAFGLEAVATLLASGGFVGFLPVHYVEAWASLYRFVEVEGAEDLAYDTIFSLVTLKDRPLPSSAALLTRILRELQGAEKRALGQRFALVSGNDA</sequence>
<evidence type="ECO:0000313" key="6">
    <source>
        <dbReference type="EMBL" id="PZQ83858.1"/>
    </source>
</evidence>
<evidence type="ECO:0000256" key="1">
    <source>
        <dbReference type="ARBA" id="ARBA00009437"/>
    </source>
</evidence>
<dbReference type="GO" id="GO:0000976">
    <property type="term" value="F:transcription cis-regulatory region binding"/>
    <property type="evidence" value="ECO:0007669"/>
    <property type="project" value="TreeGrafter"/>
</dbReference>
<dbReference type="EMBL" id="QFQD01000016">
    <property type="protein sequence ID" value="PZQ83858.1"/>
    <property type="molecule type" value="Genomic_DNA"/>
</dbReference>
<dbReference type="Pfam" id="PF03466">
    <property type="entry name" value="LysR_substrate"/>
    <property type="match status" value="1"/>
</dbReference>
<gene>
    <name evidence="6" type="ORF">DI549_06785</name>
</gene>
<dbReference type="Gene3D" id="1.10.10.10">
    <property type="entry name" value="Winged helix-like DNA-binding domain superfamily/Winged helix DNA-binding domain"/>
    <property type="match status" value="1"/>
</dbReference>
<evidence type="ECO:0000256" key="4">
    <source>
        <dbReference type="ARBA" id="ARBA00023163"/>
    </source>
</evidence>